<dbReference type="Proteomes" id="UP000660668">
    <property type="component" value="Unassembled WGS sequence"/>
</dbReference>
<evidence type="ECO:0000313" key="1">
    <source>
        <dbReference type="EMBL" id="MBF4769651.1"/>
    </source>
</evidence>
<dbReference type="AlphaFoldDB" id="A0A930VPX7"/>
<keyword evidence="2" id="KW-1185">Reference proteome</keyword>
<proteinExistence type="predicted"/>
<reference evidence="1" key="1">
    <citation type="submission" date="2020-11" db="EMBL/GenBank/DDBJ databases">
        <title>Nocardioides cynanchi sp. nov., isolated from soil of rhizosphere of Cynanchum wilfordii.</title>
        <authorList>
            <person name="Lee J.-S."/>
            <person name="Suh M.K."/>
            <person name="Kim J.-S."/>
        </authorList>
    </citation>
    <scope>NUCLEOTIDE SEQUENCE</scope>
    <source>
        <strain evidence="1">KCTC 19276</strain>
    </source>
</reference>
<organism evidence="1 2">
    <name type="scientific">Nocardioides agariphilus</name>
    <dbReference type="NCBI Taxonomy" id="433664"/>
    <lineage>
        <taxon>Bacteria</taxon>
        <taxon>Bacillati</taxon>
        <taxon>Actinomycetota</taxon>
        <taxon>Actinomycetes</taxon>
        <taxon>Propionibacteriales</taxon>
        <taxon>Nocardioidaceae</taxon>
        <taxon>Nocardioides</taxon>
    </lineage>
</organism>
<gene>
    <name evidence="1" type="ORF">ISU10_17930</name>
</gene>
<dbReference type="RefSeq" id="WP_194697799.1">
    <property type="nucleotide sequence ID" value="NZ_JADKPO010000029.1"/>
</dbReference>
<dbReference type="EMBL" id="JADKPO010000029">
    <property type="protein sequence ID" value="MBF4769651.1"/>
    <property type="molecule type" value="Genomic_DNA"/>
</dbReference>
<name>A0A930VPX7_9ACTN</name>
<sequence length="121" mass="13451">MIWGREGSEWTELVATTSEFLAEQARLGRTTSYTELNSVLHRRTGARPFDFSKDSERAAMGSLLGEVAREQLPVVGALVSSIVLYLNENYAGSGFYRLAVELNLLTPKPTVDQKLAFWPAK</sequence>
<evidence type="ECO:0000313" key="2">
    <source>
        <dbReference type="Proteomes" id="UP000660668"/>
    </source>
</evidence>
<accession>A0A930VPX7</accession>
<comment type="caution">
    <text evidence="1">The sequence shown here is derived from an EMBL/GenBank/DDBJ whole genome shotgun (WGS) entry which is preliminary data.</text>
</comment>
<protein>
    <submittedName>
        <fullName evidence="1">Uncharacterized protein</fullName>
    </submittedName>
</protein>